<feature type="transmembrane region" description="Helical" evidence="2">
    <location>
        <begin position="96"/>
        <end position="114"/>
    </location>
</feature>
<feature type="transmembrane region" description="Helical" evidence="2">
    <location>
        <begin position="120"/>
        <end position="138"/>
    </location>
</feature>
<proteinExistence type="predicted"/>
<dbReference type="InterPro" id="IPR050469">
    <property type="entry name" value="Diguanylate_Cyclase"/>
</dbReference>
<sequence length="399" mass="42704">MPKLDFLTLYIVIFLNSLTVCIIWAAVALSYRTYRPPRIWLGSTLFVLAGGIILSLQGNEGAFWPAVIGNTVIIYGFCLSWVGARYFYGESGGWKTSLAIALGSFSCMAASYASWEARNIVYAVGQSIPMAMIAIYVLGQKRIGLGGAIAVAALALGVAGHAIETTLNVLAWFGGFDQTLYSAFESYALVCVIYSGVVWNFGFIVLAMNRQHSEMVRMAEIDELTGLPNRRHFMNQLQLAGRRSAASDDPYALMLIDIDNFKRLNDEHGHAAGDQALLHFADVASAILKAPALLARTGGDEFTVLLPGMDEAAATEAAQDLIALVRRAPLVSGGRRMPMTVSIGIAAHSGRCGVGPEELLNSADVALYRVKQTGRDGYAVGSQSLEAEGPAPARSAAGR</sequence>
<dbReference type="PANTHER" id="PTHR45138:SF24">
    <property type="entry name" value="DIGUANYLATE CYCLASE DGCC-RELATED"/>
    <property type="match status" value="1"/>
</dbReference>
<dbReference type="SMART" id="SM00267">
    <property type="entry name" value="GGDEF"/>
    <property type="match status" value="1"/>
</dbReference>
<dbReference type="InterPro" id="IPR043128">
    <property type="entry name" value="Rev_trsase/Diguanyl_cyclase"/>
</dbReference>
<dbReference type="SUPFAM" id="SSF55073">
    <property type="entry name" value="Nucleotide cyclase"/>
    <property type="match status" value="1"/>
</dbReference>
<dbReference type="NCBIfam" id="TIGR00254">
    <property type="entry name" value="GGDEF"/>
    <property type="match status" value="1"/>
</dbReference>
<feature type="domain" description="GGDEF" evidence="3">
    <location>
        <begin position="249"/>
        <end position="383"/>
    </location>
</feature>
<dbReference type="Proteomes" id="UP001595704">
    <property type="component" value="Unassembled WGS sequence"/>
</dbReference>
<dbReference type="Gene3D" id="3.30.70.270">
    <property type="match status" value="1"/>
</dbReference>
<dbReference type="RefSeq" id="WP_191320290.1">
    <property type="nucleotide sequence ID" value="NZ_BNCG01000015.1"/>
</dbReference>
<evidence type="ECO:0000256" key="2">
    <source>
        <dbReference type="SAM" id="Phobius"/>
    </source>
</evidence>
<evidence type="ECO:0000313" key="5">
    <source>
        <dbReference type="Proteomes" id="UP001595704"/>
    </source>
</evidence>
<dbReference type="PROSITE" id="PS50887">
    <property type="entry name" value="GGDEF"/>
    <property type="match status" value="1"/>
</dbReference>
<keyword evidence="5" id="KW-1185">Reference proteome</keyword>
<accession>A0ABV7UJG7</accession>
<comment type="caution">
    <text evidence="4">The sequence shown here is derived from an EMBL/GenBank/DDBJ whole genome shotgun (WGS) entry which is preliminary data.</text>
</comment>
<gene>
    <name evidence="4" type="ORF">ACFONL_16105</name>
</gene>
<evidence type="ECO:0000256" key="1">
    <source>
        <dbReference type="ARBA" id="ARBA00012528"/>
    </source>
</evidence>
<dbReference type="Pfam" id="PF00990">
    <property type="entry name" value="GGDEF"/>
    <property type="match status" value="1"/>
</dbReference>
<dbReference type="CDD" id="cd01949">
    <property type="entry name" value="GGDEF"/>
    <property type="match status" value="1"/>
</dbReference>
<protein>
    <recommendedName>
        <fullName evidence="1">diguanylate cyclase</fullName>
        <ecNumber evidence="1">2.7.7.65</ecNumber>
    </recommendedName>
</protein>
<reference evidence="5" key="1">
    <citation type="journal article" date="2019" name="Int. J. Syst. Evol. Microbiol.">
        <title>The Global Catalogue of Microorganisms (GCM) 10K type strain sequencing project: providing services to taxonomists for standard genome sequencing and annotation.</title>
        <authorList>
            <consortium name="The Broad Institute Genomics Platform"/>
            <consortium name="The Broad Institute Genome Sequencing Center for Infectious Disease"/>
            <person name="Wu L."/>
            <person name="Ma J."/>
        </authorList>
    </citation>
    <scope>NUCLEOTIDE SEQUENCE [LARGE SCALE GENOMIC DNA]</scope>
    <source>
        <strain evidence="5">KCTC 42282</strain>
    </source>
</reference>
<feature type="transmembrane region" description="Helical" evidence="2">
    <location>
        <begin position="145"/>
        <end position="163"/>
    </location>
</feature>
<dbReference type="EC" id="2.7.7.65" evidence="1"/>
<feature type="transmembrane region" description="Helical" evidence="2">
    <location>
        <begin position="6"/>
        <end position="27"/>
    </location>
</feature>
<dbReference type="InterPro" id="IPR029787">
    <property type="entry name" value="Nucleotide_cyclase"/>
</dbReference>
<dbReference type="PANTHER" id="PTHR45138">
    <property type="entry name" value="REGULATORY COMPONENTS OF SENSORY TRANSDUCTION SYSTEM"/>
    <property type="match status" value="1"/>
</dbReference>
<organism evidence="4 5">
    <name type="scientific">Camelimonas fluminis</name>
    <dbReference type="NCBI Taxonomy" id="1576911"/>
    <lineage>
        <taxon>Bacteria</taxon>
        <taxon>Pseudomonadati</taxon>
        <taxon>Pseudomonadota</taxon>
        <taxon>Alphaproteobacteria</taxon>
        <taxon>Hyphomicrobiales</taxon>
        <taxon>Chelatococcaceae</taxon>
        <taxon>Camelimonas</taxon>
    </lineage>
</organism>
<feature type="transmembrane region" description="Helical" evidence="2">
    <location>
        <begin position="62"/>
        <end position="84"/>
    </location>
</feature>
<dbReference type="InterPro" id="IPR000160">
    <property type="entry name" value="GGDEF_dom"/>
</dbReference>
<name>A0ABV7UJG7_9HYPH</name>
<keyword evidence="2" id="KW-0472">Membrane</keyword>
<keyword evidence="2" id="KW-1133">Transmembrane helix</keyword>
<evidence type="ECO:0000259" key="3">
    <source>
        <dbReference type="PROSITE" id="PS50887"/>
    </source>
</evidence>
<feature type="transmembrane region" description="Helical" evidence="2">
    <location>
        <begin position="39"/>
        <end position="56"/>
    </location>
</feature>
<keyword evidence="2" id="KW-0812">Transmembrane</keyword>
<dbReference type="EMBL" id="JBHRYC010000082">
    <property type="protein sequence ID" value="MFC3638865.1"/>
    <property type="molecule type" value="Genomic_DNA"/>
</dbReference>
<evidence type="ECO:0000313" key="4">
    <source>
        <dbReference type="EMBL" id="MFC3638865.1"/>
    </source>
</evidence>
<feature type="transmembrane region" description="Helical" evidence="2">
    <location>
        <begin position="187"/>
        <end position="208"/>
    </location>
</feature>